<dbReference type="Gene3D" id="1.25.40.10">
    <property type="entry name" value="Tetratricopeptide repeat domain"/>
    <property type="match status" value="2"/>
</dbReference>
<keyword evidence="3" id="KW-1133">Transmembrane helix</keyword>
<accession>D9PVI5</accession>
<dbReference type="Proteomes" id="UP000000345">
    <property type="component" value="Chromosome"/>
</dbReference>
<dbReference type="KEGG" id="mmg:MTBMA_c06380"/>
<dbReference type="EMBL" id="CP001710">
    <property type="protein sequence ID" value="ADL58233.1"/>
    <property type="molecule type" value="Genomic_DNA"/>
</dbReference>
<organism evidence="4 5">
    <name type="scientific">Methanothermobacter marburgensis (strain ATCC BAA-927 / DSM 2133 / JCM 14651 / NBRC 100331 / OCM 82 / Marburg)</name>
    <name type="common">Methanobacterium thermoautotrophicum</name>
    <dbReference type="NCBI Taxonomy" id="79929"/>
    <lineage>
        <taxon>Archaea</taxon>
        <taxon>Methanobacteriati</taxon>
        <taxon>Methanobacteriota</taxon>
        <taxon>Methanomada group</taxon>
        <taxon>Methanobacteria</taxon>
        <taxon>Methanobacteriales</taxon>
        <taxon>Methanobacteriaceae</taxon>
        <taxon>Methanothermobacter</taxon>
    </lineage>
</organism>
<dbReference type="PANTHER" id="PTHR10098">
    <property type="entry name" value="RAPSYN-RELATED"/>
    <property type="match status" value="1"/>
</dbReference>
<feature type="region of interest" description="Disordered" evidence="2">
    <location>
        <begin position="138"/>
        <end position="159"/>
    </location>
</feature>
<dbReference type="InterPro" id="IPR011990">
    <property type="entry name" value="TPR-like_helical_dom_sf"/>
</dbReference>
<feature type="transmembrane region" description="Helical" evidence="3">
    <location>
        <begin position="246"/>
        <end position="265"/>
    </location>
</feature>
<reference evidence="4 5" key="2">
    <citation type="journal article" date="2010" name="J. Bacteriol.">
        <title>Complete genome sequence of Methanothermobacter marburgensis, a methanoarchaeon model organism.</title>
        <authorList>
            <person name="Liesegang H."/>
            <person name="Kaster A.K."/>
            <person name="Wiezer A."/>
            <person name="Goenrich M."/>
            <person name="Wollherr A."/>
            <person name="Seedorf H."/>
            <person name="Gottschalk G."/>
            <person name="Thauer R.K."/>
        </authorList>
    </citation>
    <scope>NUCLEOTIDE SEQUENCE [LARGE SCALE GENOMIC DNA]</scope>
    <source>
        <strain evidence="5">ATCC BAA-927 / DSM 2133 / JCM 14651 / NBRC 100331 / OCM 82 / Marburg</strain>
    </source>
</reference>
<proteinExistence type="predicted"/>
<feature type="repeat" description="TPR" evidence="1">
    <location>
        <begin position="45"/>
        <end position="78"/>
    </location>
</feature>
<dbReference type="HOGENOM" id="CLU_951916_0_0_2"/>
<dbReference type="InterPro" id="IPR019734">
    <property type="entry name" value="TPR_rpt"/>
</dbReference>
<dbReference type="STRING" id="79929.MTBMA_c06380"/>
<dbReference type="AlphaFoldDB" id="D9PVI5"/>
<dbReference type="Pfam" id="PF13374">
    <property type="entry name" value="TPR_10"/>
    <property type="match status" value="1"/>
</dbReference>
<dbReference type="SUPFAM" id="SSF48452">
    <property type="entry name" value="TPR-like"/>
    <property type="match status" value="1"/>
</dbReference>
<gene>
    <name evidence="4" type="ordered locus">MTBMA_c06380</name>
</gene>
<dbReference type="PROSITE" id="PS50293">
    <property type="entry name" value="TPR_REGION"/>
    <property type="match status" value="1"/>
</dbReference>
<protein>
    <submittedName>
        <fullName evidence="4">Uncharacterized protein</fullName>
    </submittedName>
</protein>
<evidence type="ECO:0000313" key="5">
    <source>
        <dbReference type="Proteomes" id="UP000000345"/>
    </source>
</evidence>
<reference key="1">
    <citation type="submission" date="2009-08" db="EMBL/GenBank/DDBJ databases">
        <title>The genome sequence of Methanothermobacter marburgensis.</title>
        <authorList>
            <person name="Kaster A."/>
            <person name="Seedorf H."/>
            <person name="Goenrich M."/>
            <person name="Wiezer A."/>
            <person name="Liesegang H."/>
            <person name="Thauer R."/>
            <person name="Gottschalk G."/>
        </authorList>
    </citation>
    <scope>NUCLEOTIDE SEQUENCE</scope>
    <source>
        <strain>Marburg</strain>
    </source>
</reference>
<dbReference type="PROSITE" id="PS50005">
    <property type="entry name" value="TPR"/>
    <property type="match status" value="1"/>
</dbReference>
<evidence type="ECO:0000313" key="4">
    <source>
        <dbReference type="EMBL" id="ADL58233.1"/>
    </source>
</evidence>
<keyword evidence="1" id="KW-0802">TPR repeat</keyword>
<keyword evidence="3" id="KW-0812">Transmembrane</keyword>
<name>D9PVI5_METTM</name>
<keyword evidence="5" id="KW-1185">Reference proteome</keyword>
<keyword evidence="3" id="KW-0472">Membrane</keyword>
<dbReference type="PATRIC" id="fig|79929.8.peg.622"/>
<evidence type="ECO:0000256" key="2">
    <source>
        <dbReference type="SAM" id="MobiDB-lite"/>
    </source>
</evidence>
<evidence type="ECO:0000256" key="1">
    <source>
        <dbReference type="PROSITE-ProRule" id="PRU00339"/>
    </source>
</evidence>
<dbReference type="PaxDb" id="79929-MTBMA_c06380"/>
<evidence type="ECO:0000256" key="3">
    <source>
        <dbReference type="SAM" id="Phobius"/>
    </source>
</evidence>
<sequence length="304" mass="34867">MIKVYPSGGNFFMLNVLSIFDSLRDDRSALRHYKKKLHEYQEHEAEVLIDIGVIYLDRGEIERAVGSFEEALETYRKLKFPEGVAYASELLGDSLMAQREFDRAMKCYSESLSIYSEINSKVADELRDKIYEAGKIKEALSSDDTEPEPVKRDSQSTDIQSETQKIFRLADDLMGIIDSFESYGKCWEDRDIDTLNSNLESATIIRDRPTEALLNLLIGRYRMEEGELYDALKFIKRSNRIFRESGDSAGIAVSLVILGVLLFLIDERENLYNVFKEALEIFRALGLEDAEKVTMNIINTLTRT</sequence>
<dbReference type="SMART" id="SM00028">
    <property type="entry name" value="TPR"/>
    <property type="match status" value="2"/>
</dbReference>